<evidence type="ECO:0000313" key="1">
    <source>
        <dbReference type="EMBL" id="GIM90854.1"/>
    </source>
</evidence>
<proteinExistence type="predicted"/>
<sequence length="80" mass="8063">MWTARAATSAALVAPRLISRIEAPISSAPAATVRMLSDIVAADSATTVACRAPASELALLRLLVTALIVRGDPGPSGLAP</sequence>
<dbReference type="Proteomes" id="UP000677082">
    <property type="component" value="Unassembled WGS sequence"/>
</dbReference>
<comment type="caution">
    <text evidence="1">The sequence shown here is derived from an EMBL/GenBank/DDBJ whole genome shotgun (WGS) entry which is preliminary data.</text>
</comment>
<gene>
    <name evidence="1" type="ORF">Ato02nite_026470</name>
</gene>
<reference evidence="1 2" key="1">
    <citation type="submission" date="2021-03" db="EMBL/GenBank/DDBJ databases">
        <title>Whole genome shotgun sequence of Actinoplanes toevensis NBRC 105298.</title>
        <authorList>
            <person name="Komaki H."/>
            <person name="Tamura T."/>
        </authorList>
    </citation>
    <scope>NUCLEOTIDE SEQUENCE [LARGE SCALE GENOMIC DNA]</scope>
    <source>
        <strain evidence="1 2">NBRC 105298</strain>
    </source>
</reference>
<name>A0A919TAV3_9ACTN</name>
<accession>A0A919TAV3</accession>
<dbReference type="EMBL" id="BOQN01000038">
    <property type="protein sequence ID" value="GIM90854.1"/>
    <property type="molecule type" value="Genomic_DNA"/>
</dbReference>
<dbReference type="AlphaFoldDB" id="A0A919TAV3"/>
<organism evidence="1 2">
    <name type="scientific">Paractinoplanes toevensis</name>
    <dbReference type="NCBI Taxonomy" id="571911"/>
    <lineage>
        <taxon>Bacteria</taxon>
        <taxon>Bacillati</taxon>
        <taxon>Actinomycetota</taxon>
        <taxon>Actinomycetes</taxon>
        <taxon>Micromonosporales</taxon>
        <taxon>Micromonosporaceae</taxon>
        <taxon>Paractinoplanes</taxon>
    </lineage>
</organism>
<protein>
    <submittedName>
        <fullName evidence="1">Uncharacterized protein</fullName>
    </submittedName>
</protein>
<evidence type="ECO:0000313" key="2">
    <source>
        <dbReference type="Proteomes" id="UP000677082"/>
    </source>
</evidence>
<keyword evidence="2" id="KW-1185">Reference proteome</keyword>